<dbReference type="Proteomes" id="UP000826661">
    <property type="component" value="Chromosome II"/>
</dbReference>
<dbReference type="Pfam" id="PF17107">
    <property type="entry name" value="SesA"/>
    <property type="match status" value="1"/>
</dbReference>
<evidence type="ECO:0000256" key="1">
    <source>
        <dbReference type="SAM" id="SignalP"/>
    </source>
</evidence>
<feature type="domain" description="NACHT-NTPase and P-loop NTPases N-terminal" evidence="2">
    <location>
        <begin position="9"/>
        <end position="128"/>
    </location>
</feature>
<accession>A0A8G0L898</accession>
<feature type="signal peptide" evidence="1">
    <location>
        <begin position="1"/>
        <end position="20"/>
    </location>
</feature>
<organism evidence="3 4">
    <name type="scientific">Trichoderma simmonsii</name>
    <dbReference type="NCBI Taxonomy" id="1491479"/>
    <lineage>
        <taxon>Eukaryota</taxon>
        <taxon>Fungi</taxon>
        <taxon>Dikarya</taxon>
        <taxon>Ascomycota</taxon>
        <taxon>Pezizomycotina</taxon>
        <taxon>Sordariomycetes</taxon>
        <taxon>Hypocreomycetidae</taxon>
        <taxon>Hypocreales</taxon>
        <taxon>Hypocreaceae</taxon>
        <taxon>Trichoderma</taxon>
    </lineage>
</organism>
<dbReference type="EMBL" id="CP075865">
    <property type="protein sequence ID" value="QYS97481.1"/>
    <property type="molecule type" value="Genomic_DNA"/>
</dbReference>
<sequence length="144" mass="15853">MVTINLLSDIIAATIMVCRAAEDISNLPQICRDIYARLPIVQDLLEGAITAAEREGECSAATSRQALTGILENCSKKALRLKTILEDVIQVSNSESFMGNVTYAAKTFQHGRKVNKLFDTILSDVQLLANYYSIKKATQTQARD</sequence>
<dbReference type="InterPro" id="IPR031352">
    <property type="entry name" value="SesA"/>
</dbReference>
<dbReference type="AlphaFoldDB" id="A0A8G0L898"/>
<feature type="chain" id="PRO_5033993637" description="NACHT-NTPase and P-loop NTPases N-terminal domain-containing protein" evidence="1">
    <location>
        <begin position="21"/>
        <end position="144"/>
    </location>
</feature>
<evidence type="ECO:0000313" key="4">
    <source>
        <dbReference type="Proteomes" id="UP000826661"/>
    </source>
</evidence>
<protein>
    <recommendedName>
        <fullName evidence="2">NACHT-NTPase and P-loop NTPases N-terminal domain-containing protein</fullName>
    </recommendedName>
</protein>
<name>A0A8G0L898_9HYPO</name>
<evidence type="ECO:0000259" key="2">
    <source>
        <dbReference type="Pfam" id="PF17107"/>
    </source>
</evidence>
<keyword evidence="4" id="KW-1185">Reference proteome</keyword>
<gene>
    <name evidence="3" type="ORF">H0G86_004712</name>
</gene>
<proteinExistence type="predicted"/>
<keyword evidence="1" id="KW-0732">Signal</keyword>
<reference evidence="3 4" key="1">
    <citation type="journal article" date="2021" name="BMC Genomics">
        <title>Telomere-to-telomere genome assembly of asparaginase-producing Trichoderma simmonsii.</title>
        <authorList>
            <person name="Chung D."/>
            <person name="Kwon Y.M."/>
            <person name="Yang Y."/>
        </authorList>
    </citation>
    <scope>NUCLEOTIDE SEQUENCE [LARGE SCALE GENOMIC DNA]</scope>
    <source>
        <strain evidence="3 4">GH-Sj1</strain>
    </source>
</reference>
<evidence type="ECO:0000313" key="3">
    <source>
        <dbReference type="EMBL" id="QYS97481.1"/>
    </source>
</evidence>